<dbReference type="AlphaFoldDB" id="A0A3B1DID5"/>
<dbReference type="PROSITE" id="PS51257">
    <property type="entry name" value="PROKAR_LIPOPROTEIN"/>
    <property type="match status" value="1"/>
</dbReference>
<dbReference type="Pfam" id="PF04390">
    <property type="entry name" value="LptE"/>
    <property type="match status" value="1"/>
</dbReference>
<dbReference type="GO" id="GO:0043165">
    <property type="term" value="P:Gram-negative-bacterium-type cell outer membrane assembly"/>
    <property type="evidence" value="ECO:0007669"/>
    <property type="project" value="InterPro"/>
</dbReference>
<name>A0A3B1DID5_9ZZZZ</name>
<gene>
    <name evidence="2" type="ORF">MNBD_UNCLBAC01-78</name>
</gene>
<reference evidence="2" key="1">
    <citation type="submission" date="2018-06" db="EMBL/GenBank/DDBJ databases">
        <authorList>
            <person name="Zhirakovskaya E."/>
        </authorList>
    </citation>
    <scope>NUCLEOTIDE SEQUENCE</scope>
</reference>
<evidence type="ECO:0000313" key="2">
    <source>
        <dbReference type="EMBL" id="VAX36533.1"/>
    </source>
</evidence>
<keyword evidence="1" id="KW-1133">Transmembrane helix</keyword>
<keyword evidence="1" id="KW-0472">Membrane</keyword>
<dbReference type="InterPro" id="IPR007485">
    <property type="entry name" value="LPS_assembly_LptE"/>
</dbReference>
<organism evidence="2">
    <name type="scientific">hydrothermal vent metagenome</name>
    <dbReference type="NCBI Taxonomy" id="652676"/>
    <lineage>
        <taxon>unclassified sequences</taxon>
        <taxon>metagenomes</taxon>
        <taxon>ecological metagenomes</taxon>
    </lineage>
</organism>
<protein>
    <recommendedName>
        <fullName evidence="3">Lipopolysaccharide-assembly</fullName>
    </recommendedName>
</protein>
<dbReference type="EMBL" id="UOGJ01000099">
    <property type="protein sequence ID" value="VAX36533.1"/>
    <property type="molecule type" value="Genomic_DNA"/>
</dbReference>
<evidence type="ECO:0000256" key="1">
    <source>
        <dbReference type="SAM" id="Phobius"/>
    </source>
</evidence>
<evidence type="ECO:0008006" key="3">
    <source>
        <dbReference type="Google" id="ProtNLM"/>
    </source>
</evidence>
<proteinExistence type="predicted"/>
<dbReference type="Gene3D" id="3.30.160.150">
    <property type="entry name" value="Lipoprotein like domain"/>
    <property type="match status" value="1"/>
</dbReference>
<accession>A0A3B1DID5</accession>
<sequence>MFKRGSFFYVCWFSILTILTGCGYTTRSTLPKNLQTIHIEDFKNEISYTDGSGRNIYLPLLELDARNAVIDRFLFDGNLKIAEFEDADLILKGRLKSYFRGVLRYTDDQDVEEYRVQITVSFELWDTKRNEIAWSEPGFVGEAEYFVTGSQAITEEAAVKIAIKDLARRIVERTIEDW</sequence>
<dbReference type="GO" id="GO:0019867">
    <property type="term" value="C:outer membrane"/>
    <property type="evidence" value="ECO:0007669"/>
    <property type="project" value="InterPro"/>
</dbReference>
<feature type="transmembrane region" description="Helical" evidence="1">
    <location>
        <begin position="6"/>
        <end position="25"/>
    </location>
</feature>
<keyword evidence="1" id="KW-0812">Transmembrane</keyword>